<evidence type="ECO:0000259" key="8">
    <source>
        <dbReference type="Pfam" id="PF08281"/>
    </source>
</evidence>
<dbReference type="AlphaFoldDB" id="A6WA88"/>
<dbReference type="NCBIfam" id="TIGR02937">
    <property type="entry name" value="sigma70-ECF"/>
    <property type="match status" value="1"/>
</dbReference>
<dbReference type="EMBL" id="CP000750">
    <property type="protein sequence ID" value="ABS03727.1"/>
    <property type="molecule type" value="Genomic_DNA"/>
</dbReference>
<dbReference type="PANTHER" id="PTHR43133">
    <property type="entry name" value="RNA POLYMERASE ECF-TYPE SIGMA FACTO"/>
    <property type="match status" value="1"/>
</dbReference>
<dbReference type="GO" id="GO:0006352">
    <property type="term" value="P:DNA-templated transcription initiation"/>
    <property type="evidence" value="ECO:0007669"/>
    <property type="project" value="InterPro"/>
</dbReference>
<dbReference type="SUPFAM" id="SSF88946">
    <property type="entry name" value="Sigma2 domain of RNA polymerase sigma factors"/>
    <property type="match status" value="1"/>
</dbReference>
<dbReference type="Gene3D" id="1.10.10.10">
    <property type="entry name" value="Winged helix-like DNA-binding domain superfamily/Winged helix DNA-binding domain"/>
    <property type="match status" value="1"/>
</dbReference>
<dbReference type="Proteomes" id="UP000001116">
    <property type="component" value="Chromosome"/>
</dbReference>
<dbReference type="RefSeq" id="WP_012088055.1">
    <property type="nucleotide sequence ID" value="NC_009664.2"/>
</dbReference>
<dbReference type="eggNOG" id="COG1595">
    <property type="taxonomic scope" value="Bacteria"/>
</dbReference>
<keyword evidence="5" id="KW-0804">Transcription</keyword>
<feature type="domain" description="RNA polymerase sigma factor 70 region 4 type 2" evidence="8">
    <location>
        <begin position="124"/>
        <end position="174"/>
    </location>
</feature>
<dbReference type="InterPro" id="IPR013324">
    <property type="entry name" value="RNA_pol_sigma_r3/r4-like"/>
</dbReference>
<evidence type="ECO:0000313" key="10">
    <source>
        <dbReference type="Proteomes" id="UP000001116"/>
    </source>
</evidence>
<proteinExistence type="inferred from homology"/>
<evidence type="ECO:0000256" key="4">
    <source>
        <dbReference type="ARBA" id="ARBA00023125"/>
    </source>
</evidence>
<name>A6WA88_KINRD</name>
<accession>A6WA88</accession>
<dbReference type="KEGG" id="kra:Krad_2246"/>
<keyword evidence="3" id="KW-0731">Sigma factor</keyword>
<dbReference type="InterPro" id="IPR014284">
    <property type="entry name" value="RNA_pol_sigma-70_dom"/>
</dbReference>
<dbReference type="Pfam" id="PF08281">
    <property type="entry name" value="Sigma70_r4_2"/>
    <property type="match status" value="1"/>
</dbReference>
<dbReference type="PANTHER" id="PTHR43133:SF50">
    <property type="entry name" value="ECF RNA POLYMERASE SIGMA FACTOR SIGM"/>
    <property type="match status" value="1"/>
</dbReference>
<dbReference type="InterPro" id="IPR013325">
    <property type="entry name" value="RNA_pol_sigma_r2"/>
</dbReference>
<dbReference type="STRING" id="266940.Krad_2246"/>
<keyword evidence="2" id="KW-0805">Transcription regulation</keyword>
<gene>
    <name evidence="9" type="ordered locus">Krad_2246</name>
</gene>
<dbReference type="GO" id="GO:0016987">
    <property type="term" value="F:sigma factor activity"/>
    <property type="evidence" value="ECO:0007669"/>
    <property type="project" value="UniProtKB-KW"/>
</dbReference>
<evidence type="ECO:0000256" key="6">
    <source>
        <dbReference type="SAM" id="MobiDB-lite"/>
    </source>
</evidence>
<dbReference type="GO" id="GO:0003677">
    <property type="term" value="F:DNA binding"/>
    <property type="evidence" value="ECO:0007669"/>
    <property type="project" value="UniProtKB-KW"/>
</dbReference>
<evidence type="ECO:0000256" key="1">
    <source>
        <dbReference type="ARBA" id="ARBA00010641"/>
    </source>
</evidence>
<evidence type="ECO:0000313" key="9">
    <source>
        <dbReference type="EMBL" id="ABS03727.1"/>
    </source>
</evidence>
<dbReference type="InterPro" id="IPR036388">
    <property type="entry name" value="WH-like_DNA-bd_sf"/>
</dbReference>
<reference evidence="10" key="1">
    <citation type="journal article" date="2008" name="PLoS ONE">
        <title>Survival in nuclear waste, extreme resistance, and potential applications gleaned from the genome sequence of Kineococcus radiotolerans SRS30216.</title>
        <authorList>
            <person name="Bagwell C.E."/>
            <person name="Bhat S."/>
            <person name="Hawkins G.M."/>
            <person name="Smith B.W."/>
            <person name="Biswas T."/>
            <person name="Hoover T.R."/>
            <person name="Saunders E."/>
            <person name="Han C.S."/>
            <person name="Tsodikov O.V."/>
            <person name="Shimkets L.J."/>
        </authorList>
    </citation>
    <scope>NUCLEOTIDE SEQUENCE [LARGE SCALE GENOMIC DNA]</scope>
    <source>
        <strain evidence="10">ATCC BAA-149 / DSM 14245 / SRS30216</strain>
    </source>
</reference>
<dbReference type="InterPro" id="IPR013249">
    <property type="entry name" value="RNA_pol_sigma70_r4_t2"/>
</dbReference>
<keyword evidence="10" id="KW-1185">Reference proteome</keyword>
<feature type="domain" description="RNA polymerase sigma-70 region 2" evidence="7">
    <location>
        <begin position="35"/>
        <end position="96"/>
    </location>
</feature>
<dbReference type="Pfam" id="PF04542">
    <property type="entry name" value="Sigma70_r2"/>
    <property type="match status" value="1"/>
</dbReference>
<evidence type="ECO:0000256" key="3">
    <source>
        <dbReference type="ARBA" id="ARBA00023082"/>
    </source>
</evidence>
<sequence>MRRSQGPAGADASSRPEPAQAGVWDLDSLVTWKGPEMVRLARGLLKDPHQAEDVVQDVLARCVLKWSRIQAVEDPSAYLNRMVVNAVVSHHRRPWRREQVSDPADLPDAPLLDDSAGYGDRQHYLTLLRRLPDAQRATLVLRLYEGLPDAEIANLLHCSQATVRSHAYRGLRNLRRLLDHNTDAAKESR</sequence>
<keyword evidence="4" id="KW-0238">DNA-binding</keyword>
<dbReference type="HOGENOM" id="CLU_047691_15_4_11"/>
<comment type="similarity">
    <text evidence="1">Belongs to the sigma-70 factor family. ECF subfamily.</text>
</comment>
<evidence type="ECO:0000256" key="2">
    <source>
        <dbReference type="ARBA" id="ARBA00023015"/>
    </source>
</evidence>
<evidence type="ECO:0000256" key="5">
    <source>
        <dbReference type="ARBA" id="ARBA00023163"/>
    </source>
</evidence>
<feature type="region of interest" description="Disordered" evidence="6">
    <location>
        <begin position="1"/>
        <end position="20"/>
    </location>
</feature>
<dbReference type="Gene3D" id="1.10.1740.10">
    <property type="match status" value="1"/>
</dbReference>
<dbReference type="SUPFAM" id="SSF88659">
    <property type="entry name" value="Sigma3 and sigma4 domains of RNA polymerase sigma factors"/>
    <property type="match status" value="1"/>
</dbReference>
<protein>
    <submittedName>
        <fullName evidence="9">RNA polymerase, sigma-24 subunit, ECF subfamily</fullName>
    </submittedName>
</protein>
<organism evidence="9 10">
    <name type="scientific">Kineococcus radiotolerans (strain ATCC BAA-149 / DSM 14245 / SRS30216)</name>
    <dbReference type="NCBI Taxonomy" id="266940"/>
    <lineage>
        <taxon>Bacteria</taxon>
        <taxon>Bacillati</taxon>
        <taxon>Actinomycetota</taxon>
        <taxon>Actinomycetes</taxon>
        <taxon>Kineosporiales</taxon>
        <taxon>Kineosporiaceae</taxon>
        <taxon>Kineococcus</taxon>
    </lineage>
</organism>
<evidence type="ECO:0000259" key="7">
    <source>
        <dbReference type="Pfam" id="PF04542"/>
    </source>
</evidence>
<dbReference type="InterPro" id="IPR039425">
    <property type="entry name" value="RNA_pol_sigma-70-like"/>
</dbReference>
<dbReference type="InterPro" id="IPR007627">
    <property type="entry name" value="RNA_pol_sigma70_r2"/>
</dbReference>